<dbReference type="CDD" id="cd00488">
    <property type="entry name" value="PCD_DCoH"/>
    <property type="match status" value="1"/>
</dbReference>
<evidence type="ECO:0000256" key="1">
    <source>
        <dbReference type="ARBA" id="ARBA00001554"/>
    </source>
</evidence>
<reference evidence="5 6" key="1">
    <citation type="submission" date="2019-02" db="EMBL/GenBank/DDBJ databases">
        <title>Deep-cultivation of Planctomycetes and their phenomic and genomic characterization uncovers novel biology.</title>
        <authorList>
            <person name="Wiegand S."/>
            <person name="Jogler M."/>
            <person name="Boedeker C."/>
            <person name="Pinto D."/>
            <person name="Vollmers J."/>
            <person name="Rivas-Marin E."/>
            <person name="Kohn T."/>
            <person name="Peeters S.H."/>
            <person name="Heuer A."/>
            <person name="Rast P."/>
            <person name="Oberbeckmann S."/>
            <person name="Bunk B."/>
            <person name="Jeske O."/>
            <person name="Meyerdierks A."/>
            <person name="Storesund J.E."/>
            <person name="Kallscheuer N."/>
            <person name="Luecker S."/>
            <person name="Lage O.M."/>
            <person name="Pohl T."/>
            <person name="Merkel B.J."/>
            <person name="Hornburger P."/>
            <person name="Mueller R.-W."/>
            <person name="Bruemmer F."/>
            <person name="Labrenz M."/>
            <person name="Spormann A.M."/>
            <person name="Op den Camp H."/>
            <person name="Overmann J."/>
            <person name="Amann R."/>
            <person name="Jetten M.S.M."/>
            <person name="Mascher T."/>
            <person name="Medema M.H."/>
            <person name="Devos D.P."/>
            <person name="Kaster A.-K."/>
            <person name="Ovreas L."/>
            <person name="Rohde M."/>
            <person name="Galperin M.Y."/>
            <person name="Jogler C."/>
        </authorList>
    </citation>
    <scope>NUCLEOTIDE SEQUENCE [LARGE SCALE GENOMIC DNA]</scope>
    <source>
        <strain evidence="5 6">Pan44</strain>
    </source>
</reference>
<gene>
    <name evidence="5" type="ORF">Pan44_46640</name>
</gene>
<evidence type="ECO:0000313" key="6">
    <source>
        <dbReference type="Proteomes" id="UP000315700"/>
    </source>
</evidence>
<dbReference type="EC" id="4.2.1.96" evidence="3"/>
<dbReference type="GO" id="GO:0006729">
    <property type="term" value="P:tetrahydrobiopterin biosynthetic process"/>
    <property type="evidence" value="ECO:0007669"/>
    <property type="project" value="InterPro"/>
</dbReference>
<accession>A0A517SKF7</accession>
<dbReference type="PANTHER" id="PTHR12599:SF0">
    <property type="entry name" value="PTERIN-4-ALPHA-CARBINOLAMINE DEHYDRATASE"/>
    <property type="match status" value="1"/>
</dbReference>
<evidence type="ECO:0000256" key="2">
    <source>
        <dbReference type="ARBA" id="ARBA00006472"/>
    </source>
</evidence>
<dbReference type="GO" id="GO:0008124">
    <property type="term" value="F:4-alpha-hydroxytetrahydrobiopterin dehydratase activity"/>
    <property type="evidence" value="ECO:0007669"/>
    <property type="project" value="UniProtKB-EC"/>
</dbReference>
<dbReference type="AlphaFoldDB" id="A0A517SKF7"/>
<dbReference type="Proteomes" id="UP000315700">
    <property type="component" value="Chromosome"/>
</dbReference>
<dbReference type="InterPro" id="IPR001533">
    <property type="entry name" value="Pterin_deHydtase"/>
</dbReference>
<dbReference type="InterPro" id="IPR036428">
    <property type="entry name" value="PCD_sf"/>
</dbReference>
<dbReference type="Gene3D" id="3.30.1360.20">
    <property type="entry name" value="Transcriptional coactivator/pterin dehydratase"/>
    <property type="match status" value="1"/>
</dbReference>
<comment type="similarity">
    <text evidence="2">Belongs to the pterin-4-alpha-carbinolamine dehydratase family.</text>
</comment>
<dbReference type="OrthoDB" id="15077at2"/>
<dbReference type="PANTHER" id="PTHR12599">
    <property type="entry name" value="PTERIN-4-ALPHA-CARBINOLAMINE DEHYDRATASE"/>
    <property type="match status" value="1"/>
</dbReference>
<evidence type="ECO:0000256" key="3">
    <source>
        <dbReference type="ARBA" id="ARBA00013252"/>
    </source>
</evidence>
<dbReference type="Pfam" id="PF01329">
    <property type="entry name" value="Pterin_4a"/>
    <property type="match status" value="1"/>
</dbReference>
<dbReference type="SUPFAM" id="SSF55248">
    <property type="entry name" value="PCD-like"/>
    <property type="match status" value="1"/>
</dbReference>
<dbReference type="EMBL" id="CP036271">
    <property type="protein sequence ID" value="QDT56607.1"/>
    <property type="molecule type" value="Genomic_DNA"/>
</dbReference>
<dbReference type="RefSeq" id="WP_145034062.1">
    <property type="nucleotide sequence ID" value="NZ_CP036271.1"/>
</dbReference>
<keyword evidence="4 5" id="KW-0456">Lyase</keyword>
<protein>
    <recommendedName>
        <fullName evidence="3">4a-hydroxytetrahydrobiopterin dehydratase</fullName>
        <ecNumber evidence="3">4.2.1.96</ecNumber>
    </recommendedName>
</protein>
<proteinExistence type="inferred from homology"/>
<evidence type="ECO:0000256" key="4">
    <source>
        <dbReference type="ARBA" id="ARBA00023239"/>
    </source>
</evidence>
<sequence>MEKHNDVVLSQADLEKELKTLPGWEVRDGWLRRKYVTPGWPHTMLLANAIAYVAEAAYHHPDLELGYAQVVVKLQTHRVKAISDSDIALAKAIDRVAMWKPEDGSPLTGYPKTWVK</sequence>
<dbReference type="KEGG" id="ccos:Pan44_46640"/>
<keyword evidence="6" id="KW-1185">Reference proteome</keyword>
<comment type="catalytic activity">
    <reaction evidence="1">
        <text>(4aS,6R)-4a-hydroxy-L-erythro-5,6,7,8-tetrahydrobiopterin = (6R)-L-erythro-6,7-dihydrobiopterin + H2O</text>
        <dbReference type="Rhea" id="RHEA:11920"/>
        <dbReference type="ChEBI" id="CHEBI:15377"/>
        <dbReference type="ChEBI" id="CHEBI:15642"/>
        <dbReference type="ChEBI" id="CHEBI:43120"/>
        <dbReference type="EC" id="4.2.1.96"/>
    </reaction>
</comment>
<name>A0A517SKF7_9PLAN</name>
<evidence type="ECO:0000313" key="5">
    <source>
        <dbReference type="EMBL" id="QDT56607.1"/>
    </source>
</evidence>
<dbReference type="InParanoid" id="A0A517SKF7"/>
<organism evidence="5 6">
    <name type="scientific">Caulifigura coniformis</name>
    <dbReference type="NCBI Taxonomy" id="2527983"/>
    <lineage>
        <taxon>Bacteria</taxon>
        <taxon>Pseudomonadati</taxon>
        <taxon>Planctomycetota</taxon>
        <taxon>Planctomycetia</taxon>
        <taxon>Planctomycetales</taxon>
        <taxon>Planctomycetaceae</taxon>
        <taxon>Caulifigura</taxon>
    </lineage>
</organism>